<gene>
    <name evidence="1" type="ORF">CEXT_268141</name>
</gene>
<protein>
    <submittedName>
        <fullName evidence="1">Uncharacterized protein</fullName>
    </submittedName>
</protein>
<dbReference type="EMBL" id="BPLR01011407">
    <property type="protein sequence ID" value="GIY46368.1"/>
    <property type="molecule type" value="Genomic_DNA"/>
</dbReference>
<comment type="caution">
    <text evidence="1">The sequence shown here is derived from an EMBL/GenBank/DDBJ whole genome shotgun (WGS) entry which is preliminary data.</text>
</comment>
<keyword evidence="2" id="KW-1185">Reference proteome</keyword>
<reference evidence="1 2" key="1">
    <citation type="submission" date="2021-06" db="EMBL/GenBank/DDBJ databases">
        <title>Caerostris extrusa draft genome.</title>
        <authorList>
            <person name="Kono N."/>
            <person name="Arakawa K."/>
        </authorList>
    </citation>
    <scope>NUCLEOTIDE SEQUENCE [LARGE SCALE GENOMIC DNA]</scope>
</reference>
<dbReference type="AlphaFoldDB" id="A0AAV4TQV2"/>
<evidence type="ECO:0000313" key="2">
    <source>
        <dbReference type="Proteomes" id="UP001054945"/>
    </source>
</evidence>
<organism evidence="1 2">
    <name type="scientific">Caerostris extrusa</name>
    <name type="common">Bark spider</name>
    <name type="synonym">Caerostris bankana</name>
    <dbReference type="NCBI Taxonomy" id="172846"/>
    <lineage>
        <taxon>Eukaryota</taxon>
        <taxon>Metazoa</taxon>
        <taxon>Ecdysozoa</taxon>
        <taxon>Arthropoda</taxon>
        <taxon>Chelicerata</taxon>
        <taxon>Arachnida</taxon>
        <taxon>Araneae</taxon>
        <taxon>Araneomorphae</taxon>
        <taxon>Entelegynae</taxon>
        <taxon>Araneoidea</taxon>
        <taxon>Araneidae</taxon>
        <taxon>Caerostris</taxon>
    </lineage>
</organism>
<evidence type="ECO:0000313" key="1">
    <source>
        <dbReference type="EMBL" id="GIY46368.1"/>
    </source>
</evidence>
<sequence>MQKKQLIPRTHGRTKLIPRDVTHFKQKLKILQYLEHQQYKTRFLFGYKAHVFSLPVLVASFKWKRLMNLDSSHFCSAKGLPNSKSFPNKRNANKWLSTLTKIKELGIKRNGRILTPCIYLSFGCGNLKICSAERELFIQQNKKHCYNLNF</sequence>
<name>A0AAV4TQV2_CAEEX</name>
<accession>A0AAV4TQV2</accession>
<proteinExistence type="predicted"/>
<dbReference type="Proteomes" id="UP001054945">
    <property type="component" value="Unassembled WGS sequence"/>
</dbReference>